<gene>
    <name evidence="6" type="ORF">EXIGLDRAFT_601719</name>
</gene>
<dbReference type="STRING" id="1314781.A0A165PUC7"/>
<dbReference type="GO" id="GO:0055085">
    <property type="term" value="P:transmembrane transport"/>
    <property type="evidence" value="ECO:0007669"/>
    <property type="project" value="InterPro"/>
</dbReference>
<evidence type="ECO:0000256" key="3">
    <source>
        <dbReference type="ARBA" id="ARBA00022989"/>
    </source>
</evidence>
<accession>A0A165PUC7</accession>
<name>A0A165PUC7_EXIGL</name>
<dbReference type="Pfam" id="PF03547">
    <property type="entry name" value="Mem_trans"/>
    <property type="match status" value="1"/>
</dbReference>
<comment type="subcellular location">
    <subcellularLocation>
        <location evidence="1">Membrane</location>
        <topology evidence="1">Multi-pass membrane protein</topology>
    </subcellularLocation>
</comment>
<dbReference type="InParanoid" id="A0A165PUC7"/>
<evidence type="ECO:0000256" key="4">
    <source>
        <dbReference type="ARBA" id="ARBA00023136"/>
    </source>
</evidence>
<evidence type="ECO:0000256" key="2">
    <source>
        <dbReference type="ARBA" id="ARBA00022692"/>
    </source>
</evidence>
<feature type="transmembrane region" description="Helical" evidence="5">
    <location>
        <begin position="104"/>
        <end position="129"/>
    </location>
</feature>
<feature type="transmembrane region" description="Helical" evidence="5">
    <location>
        <begin position="355"/>
        <end position="377"/>
    </location>
</feature>
<dbReference type="GO" id="GO:0016020">
    <property type="term" value="C:membrane"/>
    <property type="evidence" value="ECO:0007669"/>
    <property type="project" value="UniProtKB-SubCell"/>
</dbReference>
<keyword evidence="2 5" id="KW-0812">Transmembrane</keyword>
<feature type="transmembrane region" description="Helical" evidence="5">
    <location>
        <begin position="70"/>
        <end position="92"/>
    </location>
</feature>
<keyword evidence="7" id="KW-1185">Reference proteome</keyword>
<feature type="transmembrane region" description="Helical" evidence="5">
    <location>
        <begin position="398"/>
        <end position="418"/>
    </location>
</feature>
<keyword evidence="4 5" id="KW-0472">Membrane</keyword>
<dbReference type="InterPro" id="IPR004776">
    <property type="entry name" value="Mem_transp_PIN-like"/>
</dbReference>
<organism evidence="6 7">
    <name type="scientific">Exidia glandulosa HHB12029</name>
    <dbReference type="NCBI Taxonomy" id="1314781"/>
    <lineage>
        <taxon>Eukaryota</taxon>
        <taxon>Fungi</taxon>
        <taxon>Dikarya</taxon>
        <taxon>Basidiomycota</taxon>
        <taxon>Agaricomycotina</taxon>
        <taxon>Agaricomycetes</taxon>
        <taxon>Auriculariales</taxon>
        <taxon>Exidiaceae</taxon>
        <taxon>Exidia</taxon>
    </lineage>
</organism>
<dbReference type="OrthoDB" id="435607at2759"/>
<feature type="transmembrane region" description="Helical" evidence="5">
    <location>
        <begin position="15"/>
        <end position="33"/>
    </location>
</feature>
<feature type="transmembrane region" description="Helical" evidence="5">
    <location>
        <begin position="424"/>
        <end position="445"/>
    </location>
</feature>
<feature type="transmembrane region" description="Helical" evidence="5">
    <location>
        <begin position="300"/>
        <end position="321"/>
    </location>
</feature>
<protein>
    <submittedName>
        <fullName evidence="6">Auxin efflux carrier</fullName>
    </submittedName>
</protein>
<evidence type="ECO:0000313" key="7">
    <source>
        <dbReference type="Proteomes" id="UP000077266"/>
    </source>
</evidence>
<dbReference type="Proteomes" id="UP000077266">
    <property type="component" value="Unassembled WGS sequence"/>
</dbReference>
<sequence length="484" mass="52045">MPSIGALIWMSCRPLIKMAISTSCGFILTRMGLFGPMHARGCGQVLIKVLTPALIFSKIVTGMSTDNVSVIAPLVVVSSIYMILGGLISMVITQFFWVPHRFRYGIYAAGIFGNFGDIPTALIVSVTAIPPFGGQQDSDLAVAYISIFTLSFFLCLFPFGGHTLIAKDFTGPDRDVGEVRNSVREQLRRSGQTAKRLIAKVLVIMRSRLRFIVGCRNMVVRRRKTIVATEPDGLGGQEDADLSQLPKDIEGGSNAKEKVDIDVQETSHAVGIDASSTDGDTSVPADAVAFRERVAKIATVIQTLIAPITVAIIVGLIIAVIRPLKSLFVALPNSPTPPAPDGQPALAFIMDTTTFLGGGAIPLGLICLGSALASINVPRNEWHILPFGAISSLLVGKLFVMPVLGFLLVDAFVRIGFIPADDKVLRFVCLFMSCVPTSTTQVFLTQMYSPDGRADHVAAFLLPQYAVMFGSMSFVTAYTLHSLF</sequence>
<feature type="transmembrane region" description="Helical" evidence="5">
    <location>
        <begin position="141"/>
        <end position="159"/>
    </location>
</feature>
<evidence type="ECO:0000313" key="6">
    <source>
        <dbReference type="EMBL" id="KZW02679.1"/>
    </source>
</evidence>
<dbReference type="EMBL" id="KV425887">
    <property type="protein sequence ID" value="KZW02679.1"/>
    <property type="molecule type" value="Genomic_DNA"/>
</dbReference>
<dbReference type="AlphaFoldDB" id="A0A165PUC7"/>
<dbReference type="PANTHER" id="PTHR31274">
    <property type="entry name" value="PROTEIN ECM3"/>
    <property type="match status" value="1"/>
</dbReference>
<feature type="transmembrane region" description="Helical" evidence="5">
    <location>
        <begin position="457"/>
        <end position="480"/>
    </location>
</feature>
<evidence type="ECO:0000256" key="5">
    <source>
        <dbReference type="SAM" id="Phobius"/>
    </source>
</evidence>
<evidence type="ECO:0000256" key="1">
    <source>
        <dbReference type="ARBA" id="ARBA00004141"/>
    </source>
</evidence>
<dbReference type="PANTHER" id="PTHR31274:SF1">
    <property type="entry name" value="AGL149CP"/>
    <property type="match status" value="1"/>
</dbReference>
<proteinExistence type="predicted"/>
<reference evidence="6 7" key="1">
    <citation type="journal article" date="2016" name="Mol. Biol. Evol.">
        <title>Comparative Genomics of Early-Diverging Mushroom-Forming Fungi Provides Insights into the Origins of Lignocellulose Decay Capabilities.</title>
        <authorList>
            <person name="Nagy L.G."/>
            <person name="Riley R."/>
            <person name="Tritt A."/>
            <person name="Adam C."/>
            <person name="Daum C."/>
            <person name="Floudas D."/>
            <person name="Sun H."/>
            <person name="Yadav J.S."/>
            <person name="Pangilinan J."/>
            <person name="Larsson K.H."/>
            <person name="Matsuura K."/>
            <person name="Barry K."/>
            <person name="Labutti K."/>
            <person name="Kuo R."/>
            <person name="Ohm R.A."/>
            <person name="Bhattacharya S.S."/>
            <person name="Shirouzu T."/>
            <person name="Yoshinaga Y."/>
            <person name="Martin F.M."/>
            <person name="Grigoriev I.V."/>
            <person name="Hibbett D.S."/>
        </authorList>
    </citation>
    <scope>NUCLEOTIDE SEQUENCE [LARGE SCALE GENOMIC DNA]</scope>
    <source>
        <strain evidence="6 7">HHB12029</strain>
    </source>
</reference>
<keyword evidence="3 5" id="KW-1133">Transmembrane helix</keyword>
<dbReference type="InterPro" id="IPR040254">
    <property type="entry name" value="Ecm3-like"/>
</dbReference>